<reference evidence="2" key="1">
    <citation type="submission" date="2020-03" db="EMBL/GenBank/DDBJ databases">
        <title>Hybrid Assembly of Korean Phytophthora infestans isolates.</title>
        <authorList>
            <person name="Prokchorchik M."/>
            <person name="Lee Y."/>
            <person name="Seo J."/>
            <person name="Cho J.-H."/>
            <person name="Park Y.-E."/>
            <person name="Jang D.-C."/>
            <person name="Im J.-S."/>
            <person name="Choi J.-G."/>
            <person name="Park H.-J."/>
            <person name="Lee G.-B."/>
            <person name="Lee Y.-G."/>
            <person name="Hong S.-Y."/>
            <person name="Cho K."/>
            <person name="Sohn K.H."/>
        </authorList>
    </citation>
    <scope>NUCLEOTIDE SEQUENCE</scope>
    <source>
        <strain evidence="2">KR_2_A2</strain>
    </source>
</reference>
<dbReference type="Pfam" id="PF00013">
    <property type="entry name" value="KH_1"/>
    <property type="match status" value="1"/>
</dbReference>
<evidence type="ECO:0000313" key="2">
    <source>
        <dbReference type="EMBL" id="KAF4132502.1"/>
    </source>
</evidence>
<feature type="domain" description="K Homology" evidence="1">
    <location>
        <begin position="76"/>
        <end position="125"/>
    </location>
</feature>
<evidence type="ECO:0000313" key="3">
    <source>
        <dbReference type="Proteomes" id="UP000704712"/>
    </source>
</evidence>
<protein>
    <recommendedName>
        <fullName evidence="1">K Homology domain-containing protein</fullName>
    </recommendedName>
</protein>
<name>A0A8S9TY91_PHYIN</name>
<dbReference type="SUPFAM" id="SSF54791">
    <property type="entry name" value="Eukaryotic type KH-domain (KH-domain type I)"/>
    <property type="match status" value="1"/>
</dbReference>
<accession>A0A8S9TY91</accession>
<dbReference type="EMBL" id="JAACNO010002540">
    <property type="protein sequence ID" value="KAF4132502.1"/>
    <property type="molecule type" value="Genomic_DNA"/>
</dbReference>
<sequence>MRAKRLIEENFSRQEITDQLVSLPPSVTSAVTTSSLHDSNENDIEAENDDVQENGMVVDHKGTKCIRTIDLSDVTYFKVPREQLPMLHGEGGETMGKFQEYTGTYIVLPSPAASAAFSMSNVLTLSIYE</sequence>
<dbReference type="InterPro" id="IPR004088">
    <property type="entry name" value="KH_dom_type_1"/>
</dbReference>
<dbReference type="AlphaFoldDB" id="A0A8S9TY91"/>
<dbReference type="GO" id="GO:0003723">
    <property type="term" value="F:RNA binding"/>
    <property type="evidence" value="ECO:0007669"/>
    <property type="project" value="InterPro"/>
</dbReference>
<dbReference type="Proteomes" id="UP000704712">
    <property type="component" value="Unassembled WGS sequence"/>
</dbReference>
<comment type="caution">
    <text evidence="2">The sequence shown here is derived from an EMBL/GenBank/DDBJ whole genome shotgun (WGS) entry which is preliminary data.</text>
</comment>
<organism evidence="2 3">
    <name type="scientific">Phytophthora infestans</name>
    <name type="common">Potato late blight agent</name>
    <name type="synonym">Botrytis infestans</name>
    <dbReference type="NCBI Taxonomy" id="4787"/>
    <lineage>
        <taxon>Eukaryota</taxon>
        <taxon>Sar</taxon>
        <taxon>Stramenopiles</taxon>
        <taxon>Oomycota</taxon>
        <taxon>Peronosporomycetes</taxon>
        <taxon>Peronosporales</taxon>
        <taxon>Peronosporaceae</taxon>
        <taxon>Phytophthora</taxon>
    </lineage>
</organism>
<proteinExistence type="predicted"/>
<gene>
    <name evidence="2" type="ORF">GN958_ATG18303</name>
</gene>
<dbReference type="InterPro" id="IPR036612">
    <property type="entry name" value="KH_dom_type_1_sf"/>
</dbReference>
<evidence type="ECO:0000259" key="1">
    <source>
        <dbReference type="Pfam" id="PF00013"/>
    </source>
</evidence>